<protein>
    <submittedName>
        <fullName evidence="2">Uncharacterized protein</fullName>
    </submittedName>
</protein>
<dbReference type="Proteomes" id="UP001189429">
    <property type="component" value="Unassembled WGS sequence"/>
</dbReference>
<gene>
    <name evidence="2" type="ORF">PCOR1329_LOCUS45373</name>
</gene>
<sequence length="141" mass="14164">PQAGRASPAGGCGPAPRRGRARVNVAARRLGGARTQRAAAPPLGGARGGAMGPEAGRTAGGGAAPLVRLALGGALLAAAAEGGGPLELMSAYTVVHFKRRHRQAPADKGGGVSGRVDEMVREMCRTRPDHPQCVAYARAEA</sequence>
<reference evidence="2" key="1">
    <citation type="submission" date="2023-10" db="EMBL/GenBank/DDBJ databases">
        <authorList>
            <person name="Chen Y."/>
            <person name="Shah S."/>
            <person name="Dougan E. K."/>
            <person name="Thang M."/>
            <person name="Chan C."/>
        </authorList>
    </citation>
    <scope>NUCLEOTIDE SEQUENCE [LARGE SCALE GENOMIC DNA]</scope>
</reference>
<accession>A0ABN9U698</accession>
<proteinExistence type="predicted"/>
<feature type="compositionally biased region" description="Low complexity" evidence="1">
    <location>
        <begin position="22"/>
        <end position="44"/>
    </location>
</feature>
<keyword evidence="3" id="KW-1185">Reference proteome</keyword>
<comment type="caution">
    <text evidence="2">The sequence shown here is derived from an EMBL/GenBank/DDBJ whole genome shotgun (WGS) entry which is preliminary data.</text>
</comment>
<feature type="non-terminal residue" evidence="2">
    <location>
        <position position="141"/>
    </location>
</feature>
<feature type="region of interest" description="Disordered" evidence="1">
    <location>
        <begin position="1"/>
        <end position="58"/>
    </location>
</feature>
<evidence type="ECO:0000313" key="2">
    <source>
        <dbReference type="EMBL" id="CAK0854175.1"/>
    </source>
</evidence>
<organism evidence="2 3">
    <name type="scientific">Prorocentrum cordatum</name>
    <dbReference type="NCBI Taxonomy" id="2364126"/>
    <lineage>
        <taxon>Eukaryota</taxon>
        <taxon>Sar</taxon>
        <taxon>Alveolata</taxon>
        <taxon>Dinophyceae</taxon>
        <taxon>Prorocentrales</taxon>
        <taxon>Prorocentraceae</taxon>
        <taxon>Prorocentrum</taxon>
    </lineage>
</organism>
<evidence type="ECO:0000256" key="1">
    <source>
        <dbReference type="SAM" id="MobiDB-lite"/>
    </source>
</evidence>
<feature type="non-terminal residue" evidence="2">
    <location>
        <position position="1"/>
    </location>
</feature>
<name>A0ABN9U698_9DINO</name>
<evidence type="ECO:0000313" key="3">
    <source>
        <dbReference type="Proteomes" id="UP001189429"/>
    </source>
</evidence>
<dbReference type="EMBL" id="CAUYUJ010015457">
    <property type="protein sequence ID" value="CAK0854175.1"/>
    <property type="molecule type" value="Genomic_DNA"/>
</dbReference>